<dbReference type="AlphaFoldDB" id="A0AAV1FBV6"/>
<sequence length="75" mass="8330">MEQPAHEESSESGGASCSELRGWMELRSSSVSHQRLTEEQQRSNTAMKQHSGTGRCARKSENTTRPEETAQFDGC</sequence>
<name>A0AAV1FBV6_XYRNO</name>
<keyword evidence="3" id="KW-1185">Reference proteome</keyword>
<evidence type="ECO:0000256" key="1">
    <source>
        <dbReference type="SAM" id="MobiDB-lite"/>
    </source>
</evidence>
<organism evidence="2 3">
    <name type="scientific">Xyrichtys novacula</name>
    <name type="common">Pearly razorfish</name>
    <name type="synonym">Hemipteronotus novacula</name>
    <dbReference type="NCBI Taxonomy" id="13765"/>
    <lineage>
        <taxon>Eukaryota</taxon>
        <taxon>Metazoa</taxon>
        <taxon>Chordata</taxon>
        <taxon>Craniata</taxon>
        <taxon>Vertebrata</taxon>
        <taxon>Euteleostomi</taxon>
        <taxon>Actinopterygii</taxon>
        <taxon>Neopterygii</taxon>
        <taxon>Teleostei</taxon>
        <taxon>Neoteleostei</taxon>
        <taxon>Acanthomorphata</taxon>
        <taxon>Eupercaria</taxon>
        <taxon>Labriformes</taxon>
        <taxon>Labridae</taxon>
        <taxon>Xyrichtys</taxon>
    </lineage>
</organism>
<dbReference type="Proteomes" id="UP001178508">
    <property type="component" value="Chromosome 6"/>
</dbReference>
<gene>
    <name evidence="2" type="ORF">XNOV1_A036996</name>
</gene>
<proteinExistence type="predicted"/>
<reference evidence="2" key="1">
    <citation type="submission" date="2023-08" db="EMBL/GenBank/DDBJ databases">
        <authorList>
            <person name="Alioto T."/>
            <person name="Alioto T."/>
            <person name="Gomez Garrido J."/>
        </authorList>
    </citation>
    <scope>NUCLEOTIDE SEQUENCE</scope>
</reference>
<evidence type="ECO:0000313" key="2">
    <source>
        <dbReference type="EMBL" id="CAJ1058380.1"/>
    </source>
</evidence>
<dbReference type="EMBL" id="OY660869">
    <property type="protein sequence ID" value="CAJ1058380.1"/>
    <property type="molecule type" value="Genomic_DNA"/>
</dbReference>
<protein>
    <submittedName>
        <fullName evidence="2">Uncharacterized protein</fullName>
    </submittedName>
</protein>
<feature type="compositionally biased region" description="Polar residues" evidence="1">
    <location>
        <begin position="42"/>
        <end position="52"/>
    </location>
</feature>
<accession>A0AAV1FBV6</accession>
<feature type="compositionally biased region" description="Basic and acidic residues" evidence="1">
    <location>
        <begin position="58"/>
        <end position="68"/>
    </location>
</feature>
<feature type="region of interest" description="Disordered" evidence="1">
    <location>
        <begin position="1"/>
        <end position="75"/>
    </location>
</feature>
<evidence type="ECO:0000313" key="3">
    <source>
        <dbReference type="Proteomes" id="UP001178508"/>
    </source>
</evidence>